<evidence type="ECO:0000256" key="1">
    <source>
        <dbReference type="SAM" id="MobiDB-lite"/>
    </source>
</evidence>
<evidence type="ECO:0000313" key="3">
    <source>
        <dbReference type="Proteomes" id="UP000727993"/>
    </source>
</evidence>
<organism evidence="2 3">
    <name type="scientific">Candidatus Neomicrothrix subdominans</name>
    <dbReference type="NCBI Taxonomy" id="2954438"/>
    <lineage>
        <taxon>Bacteria</taxon>
        <taxon>Bacillati</taxon>
        <taxon>Actinomycetota</taxon>
        <taxon>Acidimicrobiia</taxon>
        <taxon>Acidimicrobiales</taxon>
        <taxon>Microthrixaceae</taxon>
        <taxon>Candidatus Neomicrothrix</taxon>
    </lineage>
</organism>
<accession>A0A936NEC0</accession>
<dbReference type="GO" id="GO:0016811">
    <property type="term" value="F:hydrolase activity, acting on carbon-nitrogen (but not peptide) bonds, in linear amides"/>
    <property type="evidence" value="ECO:0007669"/>
    <property type="project" value="TreeGrafter"/>
</dbReference>
<dbReference type="PANTHER" id="PTHR12993">
    <property type="entry name" value="N-ACETYLGLUCOSAMINYL-PHOSPHATIDYLINOSITOL DE-N-ACETYLASE-RELATED"/>
    <property type="match status" value="1"/>
</dbReference>
<protein>
    <submittedName>
        <fullName evidence="2">PIG-L family deacetylase</fullName>
    </submittedName>
</protein>
<dbReference type="EMBL" id="JADJZA010000010">
    <property type="protein sequence ID" value="MBK9298773.1"/>
    <property type="molecule type" value="Genomic_DNA"/>
</dbReference>
<dbReference type="GO" id="GO:0016137">
    <property type="term" value="P:glycoside metabolic process"/>
    <property type="evidence" value="ECO:0007669"/>
    <property type="project" value="UniProtKB-ARBA"/>
</dbReference>
<dbReference type="InterPro" id="IPR024078">
    <property type="entry name" value="LmbE-like_dom_sf"/>
</dbReference>
<dbReference type="Pfam" id="PF02585">
    <property type="entry name" value="PIG-L"/>
    <property type="match status" value="1"/>
</dbReference>
<dbReference type="InterPro" id="IPR003737">
    <property type="entry name" value="GlcNAc_PI_deacetylase-related"/>
</dbReference>
<feature type="compositionally biased region" description="Polar residues" evidence="1">
    <location>
        <begin position="1"/>
        <end position="11"/>
    </location>
</feature>
<dbReference type="PANTHER" id="PTHR12993:SF11">
    <property type="entry name" value="N-ACETYLGLUCOSAMINYL-PHOSPHATIDYLINOSITOL DE-N-ACETYLASE"/>
    <property type="match status" value="1"/>
</dbReference>
<dbReference type="Proteomes" id="UP000727993">
    <property type="component" value="Unassembled WGS sequence"/>
</dbReference>
<name>A0A936NEC0_9ACTN</name>
<gene>
    <name evidence="2" type="ORF">IPN02_18475</name>
</gene>
<evidence type="ECO:0000313" key="2">
    <source>
        <dbReference type="EMBL" id="MBK9298773.1"/>
    </source>
</evidence>
<reference evidence="2 3" key="1">
    <citation type="submission" date="2020-10" db="EMBL/GenBank/DDBJ databases">
        <title>Connecting structure to function with the recovery of over 1000 high-quality activated sludge metagenome-assembled genomes encoding full-length rRNA genes using long-read sequencing.</title>
        <authorList>
            <person name="Singleton C.M."/>
            <person name="Petriglieri F."/>
            <person name="Kristensen J.M."/>
            <person name="Kirkegaard R.H."/>
            <person name="Michaelsen T.Y."/>
            <person name="Andersen M.H."/>
            <person name="Karst S.M."/>
            <person name="Dueholm M.S."/>
            <person name="Nielsen P.H."/>
            <person name="Albertsen M."/>
        </authorList>
    </citation>
    <scope>NUCLEOTIDE SEQUENCE [LARGE SCALE GENOMIC DNA]</scope>
    <source>
        <strain evidence="2">Lyne_18-Q3-R50-59_MAXAC.006</strain>
    </source>
</reference>
<sequence length="326" mass="35401">MSSDPTSSTSVPGEADSKRSSAGRSDAPVDRRGQPLRLLSIHAHPDDEASKGAGAVRKYVDDGIAATLVCCTGGEAGDILNPAMDRPGIAENLPAIRMVELGRSAQIIGFDRVELLGYSDSGMEGTEANAHPGNFANAPFDEAVGRLVAILRRERPQVVITYGDDQRSYAHPDHLRVYDISLPAIEAAADAGYRPELGGPHEVDKVYSSVWYRKRMEALHLAMGEAGLESPFDEGWRKRWSDFDQDHRVTTLIDVSGYYWVREGALLAHATQIDPNVGFWFGVPDEISDRVEPYDTFVLERSTVGSANGQDGPNGFEGDLFAGLRG</sequence>
<dbReference type="AlphaFoldDB" id="A0A936NEC0"/>
<proteinExistence type="predicted"/>
<feature type="region of interest" description="Disordered" evidence="1">
    <location>
        <begin position="1"/>
        <end position="34"/>
    </location>
</feature>
<comment type="caution">
    <text evidence="2">The sequence shown here is derived from an EMBL/GenBank/DDBJ whole genome shotgun (WGS) entry which is preliminary data.</text>
</comment>
<dbReference type="SUPFAM" id="SSF102588">
    <property type="entry name" value="LmbE-like"/>
    <property type="match status" value="1"/>
</dbReference>
<dbReference type="Gene3D" id="3.40.50.10320">
    <property type="entry name" value="LmbE-like"/>
    <property type="match status" value="1"/>
</dbReference>